<reference evidence="1" key="1">
    <citation type="journal article" date="2014" name="Front. Microbiol.">
        <title>High frequency of phylogenetically diverse reductive dehalogenase-homologous genes in deep subseafloor sedimentary metagenomes.</title>
        <authorList>
            <person name="Kawai M."/>
            <person name="Futagami T."/>
            <person name="Toyoda A."/>
            <person name="Takaki Y."/>
            <person name="Nishi S."/>
            <person name="Hori S."/>
            <person name="Arai W."/>
            <person name="Tsubouchi T."/>
            <person name="Morono Y."/>
            <person name="Uchiyama I."/>
            <person name="Ito T."/>
            <person name="Fujiyama A."/>
            <person name="Inagaki F."/>
            <person name="Takami H."/>
        </authorList>
    </citation>
    <scope>NUCLEOTIDE SEQUENCE</scope>
    <source>
        <strain evidence="1">Expedition CK06-06</strain>
    </source>
</reference>
<gene>
    <name evidence="1" type="ORF">S01H1_19791</name>
</gene>
<organism evidence="1">
    <name type="scientific">marine sediment metagenome</name>
    <dbReference type="NCBI Taxonomy" id="412755"/>
    <lineage>
        <taxon>unclassified sequences</taxon>
        <taxon>metagenomes</taxon>
        <taxon>ecological metagenomes</taxon>
    </lineage>
</organism>
<evidence type="ECO:0000313" key="1">
    <source>
        <dbReference type="EMBL" id="GAF96820.1"/>
    </source>
</evidence>
<name>X0V841_9ZZZZ</name>
<sequence length="70" mass="7845">MRGWIPSLRDVGPLLTWSPVNPTTPINTQMIASHGKAFVEKGNCLFFLKSQHQKEETPNGKHRTAMIATK</sequence>
<dbReference type="AlphaFoldDB" id="X0V841"/>
<accession>X0V841</accession>
<proteinExistence type="predicted"/>
<protein>
    <submittedName>
        <fullName evidence="1">Uncharacterized protein</fullName>
    </submittedName>
</protein>
<comment type="caution">
    <text evidence="1">The sequence shown here is derived from an EMBL/GenBank/DDBJ whole genome shotgun (WGS) entry which is preliminary data.</text>
</comment>
<dbReference type="EMBL" id="BARS01010737">
    <property type="protein sequence ID" value="GAF96820.1"/>
    <property type="molecule type" value="Genomic_DNA"/>
</dbReference>